<dbReference type="AlphaFoldDB" id="A0A812IKI5"/>
<proteinExistence type="predicted"/>
<name>A0A812IKI5_9DINO</name>
<dbReference type="EMBL" id="CAJNDS010000291">
    <property type="protein sequence ID" value="CAE7039434.1"/>
    <property type="molecule type" value="Genomic_DNA"/>
</dbReference>
<organism evidence="2 3">
    <name type="scientific">Symbiodinium natans</name>
    <dbReference type="NCBI Taxonomy" id="878477"/>
    <lineage>
        <taxon>Eukaryota</taxon>
        <taxon>Sar</taxon>
        <taxon>Alveolata</taxon>
        <taxon>Dinophyceae</taxon>
        <taxon>Suessiales</taxon>
        <taxon>Symbiodiniaceae</taxon>
        <taxon>Symbiodinium</taxon>
    </lineage>
</organism>
<dbReference type="InterPro" id="IPR020103">
    <property type="entry name" value="PsdUridine_synth_cat_dom_sf"/>
</dbReference>
<accession>A0A812IKI5</accession>
<gene>
    <name evidence="2" type="ORF">SNAT2548_LOCUS4686</name>
</gene>
<dbReference type="GO" id="GO:0009982">
    <property type="term" value="F:pseudouridine synthase activity"/>
    <property type="evidence" value="ECO:0007669"/>
    <property type="project" value="InterPro"/>
</dbReference>
<comment type="caution">
    <text evidence="2">The sequence shown here is derived from an EMBL/GenBank/DDBJ whole genome shotgun (WGS) entry which is preliminary data.</text>
</comment>
<dbReference type="SUPFAM" id="SSF55120">
    <property type="entry name" value="Pseudouridine synthase"/>
    <property type="match status" value="1"/>
</dbReference>
<evidence type="ECO:0000313" key="3">
    <source>
        <dbReference type="Proteomes" id="UP000604046"/>
    </source>
</evidence>
<protein>
    <recommendedName>
        <fullName evidence="4">Pseudouridine synthase RsuA/RluA-like domain-containing protein</fullName>
    </recommendedName>
</protein>
<keyword evidence="3" id="KW-1185">Reference proteome</keyword>
<sequence length="225" mass="25490">MHHVRLDRVAAELGQVSARLVEKPTREDGKDLREANRVGYLDERYYKKESDGSEYSLVYVNILSGITHQVRITLKSLGHPLVSDDRYLPRTVAFDDATWCPRNFLVEVRSDWFDMCGPYKDRKRRAYSRISIENPLPKLFQDILDTKLTMTEKLDNTADMHLGCASAPEGIYRELMGPKGSEGLQDVSRALPPPPPLMFPPPMEPNPRNMVSAPRGPSPNPQTSP</sequence>
<dbReference type="Proteomes" id="UP000604046">
    <property type="component" value="Unassembled WGS sequence"/>
</dbReference>
<evidence type="ECO:0000313" key="2">
    <source>
        <dbReference type="EMBL" id="CAE7039434.1"/>
    </source>
</evidence>
<evidence type="ECO:0000256" key="1">
    <source>
        <dbReference type="SAM" id="MobiDB-lite"/>
    </source>
</evidence>
<dbReference type="GO" id="GO:0001522">
    <property type="term" value="P:pseudouridine synthesis"/>
    <property type="evidence" value="ECO:0007669"/>
    <property type="project" value="InterPro"/>
</dbReference>
<dbReference type="OrthoDB" id="414517at2759"/>
<feature type="compositionally biased region" description="Pro residues" evidence="1">
    <location>
        <begin position="191"/>
        <end position="205"/>
    </location>
</feature>
<dbReference type="Gene3D" id="3.30.2350.10">
    <property type="entry name" value="Pseudouridine synthase"/>
    <property type="match status" value="1"/>
</dbReference>
<dbReference type="GO" id="GO:0003723">
    <property type="term" value="F:RNA binding"/>
    <property type="evidence" value="ECO:0007669"/>
    <property type="project" value="InterPro"/>
</dbReference>
<feature type="compositionally biased region" description="Pro residues" evidence="1">
    <location>
        <begin position="216"/>
        <end position="225"/>
    </location>
</feature>
<evidence type="ECO:0008006" key="4">
    <source>
        <dbReference type="Google" id="ProtNLM"/>
    </source>
</evidence>
<reference evidence="2" key="1">
    <citation type="submission" date="2021-02" db="EMBL/GenBank/DDBJ databases">
        <authorList>
            <person name="Dougan E. K."/>
            <person name="Rhodes N."/>
            <person name="Thang M."/>
            <person name="Chan C."/>
        </authorList>
    </citation>
    <scope>NUCLEOTIDE SEQUENCE</scope>
</reference>
<feature type="region of interest" description="Disordered" evidence="1">
    <location>
        <begin position="177"/>
        <end position="225"/>
    </location>
</feature>